<gene>
    <name evidence="1" type="ORF">S06H3_52815</name>
</gene>
<accession>X1R9C0</accession>
<name>X1R9C0_9ZZZZ</name>
<organism evidence="1">
    <name type="scientific">marine sediment metagenome</name>
    <dbReference type="NCBI Taxonomy" id="412755"/>
    <lineage>
        <taxon>unclassified sequences</taxon>
        <taxon>metagenomes</taxon>
        <taxon>ecological metagenomes</taxon>
    </lineage>
</organism>
<evidence type="ECO:0000313" key="1">
    <source>
        <dbReference type="EMBL" id="GAI52189.1"/>
    </source>
</evidence>
<reference evidence="1" key="1">
    <citation type="journal article" date="2014" name="Front. Microbiol.">
        <title>High frequency of phylogenetically diverse reductive dehalogenase-homologous genes in deep subseafloor sedimentary metagenomes.</title>
        <authorList>
            <person name="Kawai M."/>
            <person name="Futagami T."/>
            <person name="Toyoda A."/>
            <person name="Takaki Y."/>
            <person name="Nishi S."/>
            <person name="Hori S."/>
            <person name="Arai W."/>
            <person name="Tsubouchi T."/>
            <person name="Morono Y."/>
            <person name="Uchiyama I."/>
            <person name="Ito T."/>
            <person name="Fujiyama A."/>
            <person name="Inagaki F."/>
            <person name="Takami H."/>
        </authorList>
    </citation>
    <scope>NUCLEOTIDE SEQUENCE</scope>
    <source>
        <strain evidence="1">Expedition CK06-06</strain>
    </source>
</reference>
<dbReference type="AlphaFoldDB" id="X1R9C0"/>
<feature type="non-terminal residue" evidence="1">
    <location>
        <position position="1"/>
    </location>
</feature>
<protein>
    <submittedName>
        <fullName evidence="1">Uncharacterized protein</fullName>
    </submittedName>
</protein>
<dbReference type="EMBL" id="BARV01033623">
    <property type="protein sequence ID" value="GAI52189.1"/>
    <property type="molecule type" value="Genomic_DNA"/>
</dbReference>
<comment type="caution">
    <text evidence="1">The sequence shown here is derived from an EMBL/GenBank/DDBJ whole genome shotgun (WGS) entry which is preliminary data.</text>
</comment>
<sequence>HINQKALKIIRSLVQQGKRAAAFNGAQHNDIIPNRGEEDRSFGKILRNELGINYIEVDIYLPDLITSGNEKWLRLKDWQELVPKQGVNLVTFNNKRYILILSKSKARIIPKIPKKAPKCP</sequence>
<proteinExistence type="predicted"/>